<comment type="caution">
    <text evidence="1">The sequence shown here is derived from an EMBL/GenBank/DDBJ whole genome shotgun (WGS) entry which is preliminary data.</text>
</comment>
<gene>
    <name evidence="1" type="ORF">IWW38_005170</name>
</gene>
<name>A0ACC1LWC8_9FUNG</name>
<dbReference type="EMBL" id="JANBVB010002265">
    <property type="protein sequence ID" value="KAJ2887192.1"/>
    <property type="molecule type" value="Genomic_DNA"/>
</dbReference>
<evidence type="ECO:0000313" key="1">
    <source>
        <dbReference type="EMBL" id="KAJ2887192.1"/>
    </source>
</evidence>
<keyword evidence="2" id="KW-1185">Reference proteome</keyword>
<sequence length="392" mass="42011">MKVKAQMPDCWSCVARISLVSSFVASLLSGAIAPIDVSDASGTNLYAIETGQWSEALCNAIDPNLVDMLGVKIAMADQVIGTLSPYFATKYCMAQCPVVSFTGDNPSAYAGFESLLDDAAQLASVISLGTSDTVLSPLTAYPYSAKVPEHLDGHVLQHPTTPNRYIAMLCYKNGSLAREWVRDHCIGTSSSVSWTQFNAAADNSPLAPAAYGFYYLAAEILPKNAQGIHRFERVALAGNIVCPSGTHYKRVQEFSAAACGGDARAILESQIMSMRLDYSRKSATPLTAAIVTGGASVNPLLRQIIADVFGVPVFAAGLLMNEQFEVGSLAMPAYGAAIRALRSLVPNPEMSLGGYVLQQVSWPDCDKHRLYSLAMADFEFLREHTTNEALAN</sequence>
<accession>A0ACC1LWC8</accession>
<evidence type="ECO:0000313" key="2">
    <source>
        <dbReference type="Proteomes" id="UP001139981"/>
    </source>
</evidence>
<dbReference type="Proteomes" id="UP001139981">
    <property type="component" value="Unassembled WGS sequence"/>
</dbReference>
<protein>
    <submittedName>
        <fullName evidence="1">Uncharacterized protein</fullName>
    </submittedName>
</protein>
<proteinExistence type="predicted"/>
<organism evidence="1 2">
    <name type="scientific">Coemansia aciculifera</name>
    <dbReference type="NCBI Taxonomy" id="417176"/>
    <lineage>
        <taxon>Eukaryota</taxon>
        <taxon>Fungi</taxon>
        <taxon>Fungi incertae sedis</taxon>
        <taxon>Zoopagomycota</taxon>
        <taxon>Kickxellomycotina</taxon>
        <taxon>Kickxellomycetes</taxon>
        <taxon>Kickxellales</taxon>
        <taxon>Kickxellaceae</taxon>
        <taxon>Coemansia</taxon>
    </lineage>
</organism>
<reference evidence="1" key="1">
    <citation type="submission" date="2022-07" db="EMBL/GenBank/DDBJ databases">
        <title>Phylogenomic reconstructions and comparative analyses of Kickxellomycotina fungi.</title>
        <authorList>
            <person name="Reynolds N.K."/>
            <person name="Stajich J.E."/>
            <person name="Barry K."/>
            <person name="Grigoriev I.V."/>
            <person name="Crous P."/>
            <person name="Smith M.E."/>
        </authorList>
    </citation>
    <scope>NUCLEOTIDE SEQUENCE</scope>
    <source>
        <strain evidence="1">CBS 190363</strain>
    </source>
</reference>